<dbReference type="GO" id="GO:0005886">
    <property type="term" value="C:plasma membrane"/>
    <property type="evidence" value="ECO:0007669"/>
    <property type="project" value="UniProtKB-SubCell"/>
</dbReference>
<evidence type="ECO:0000256" key="3">
    <source>
        <dbReference type="ARBA" id="ARBA00022475"/>
    </source>
</evidence>
<evidence type="ECO:0000256" key="8">
    <source>
        <dbReference type="ARBA" id="ARBA00023136"/>
    </source>
</evidence>
<feature type="compositionally biased region" description="Acidic residues" evidence="16">
    <location>
        <begin position="634"/>
        <end position="652"/>
    </location>
</feature>
<dbReference type="InterPro" id="IPR001547">
    <property type="entry name" value="Glyco_hydro_5"/>
</dbReference>
<dbReference type="EMBL" id="JAFCMP010000346">
    <property type="protein sequence ID" value="KAG5180909.1"/>
    <property type="molecule type" value="Genomic_DNA"/>
</dbReference>
<keyword evidence="10" id="KW-0326">Glycosidase</keyword>
<dbReference type="Pfam" id="PF00150">
    <property type="entry name" value="Cellulase"/>
    <property type="match status" value="1"/>
</dbReference>
<dbReference type="PANTHER" id="PTHR31297:SF34">
    <property type="entry name" value="GLUCAN 1,3-BETA-GLUCOSIDASE 2"/>
    <property type="match status" value="1"/>
</dbReference>
<dbReference type="GO" id="GO:0009251">
    <property type="term" value="P:glucan catabolic process"/>
    <property type="evidence" value="ECO:0007669"/>
    <property type="project" value="TreeGrafter"/>
</dbReference>
<keyword evidence="11" id="KW-0961">Cell wall biogenesis/degradation</keyword>
<comment type="subcellular location">
    <subcellularLocation>
        <location evidence="1">Cell membrane</location>
        <topology evidence="1">Single-pass type II membrane protein</topology>
    </subcellularLocation>
</comment>
<comment type="caution">
    <text evidence="20">The sequence shown here is derived from an EMBL/GenBank/DDBJ whole genome shotgun (WGS) entry which is preliminary data.</text>
</comment>
<evidence type="ECO:0000256" key="1">
    <source>
        <dbReference type="ARBA" id="ARBA00004401"/>
    </source>
</evidence>
<evidence type="ECO:0000256" key="10">
    <source>
        <dbReference type="ARBA" id="ARBA00023295"/>
    </source>
</evidence>
<dbReference type="Proteomes" id="UP000664859">
    <property type="component" value="Unassembled WGS sequence"/>
</dbReference>
<evidence type="ECO:0000256" key="6">
    <source>
        <dbReference type="ARBA" id="ARBA00022968"/>
    </source>
</evidence>
<gene>
    <name evidence="20" type="ORF">JKP88DRAFT_222607</name>
</gene>
<dbReference type="Gene3D" id="3.20.20.80">
    <property type="entry name" value="Glycosidases"/>
    <property type="match status" value="1"/>
</dbReference>
<dbReference type="GO" id="GO:0071555">
    <property type="term" value="P:cell wall organization"/>
    <property type="evidence" value="ECO:0007669"/>
    <property type="project" value="UniProtKB-KW"/>
</dbReference>
<keyword evidence="9" id="KW-0325">Glycoprotein</keyword>
<feature type="compositionally biased region" description="Basic and acidic residues" evidence="16">
    <location>
        <begin position="611"/>
        <end position="626"/>
    </location>
</feature>
<evidence type="ECO:0000256" key="11">
    <source>
        <dbReference type="ARBA" id="ARBA00023316"/>
    </source>
</evidence>
<dbReference type="AlphaFoldDB" id="A0A836CCQ8"/>
<keyword evidence="6" id="KW-0735">Signal-anchor</keyword>
<name>A0A836CCQ8_9STRA</name>
<comment type="similarity">
    <text evidence="2">Belongs to the glycosyl hydrolase 5 (cellulase A) family.</text>
</comment>
<feature type="compositionally biased region" description="Acidic residues" evidence="16">
    <location>
        <begin position="599"/>
        <end position="610"/>
    </location>
</feature>
<evidence type="ECO:0000256" key="7">
    <source>
        <dbReference type="ARBA" id="ARBA00022989"/>
    </source>
</evidence>
<evidence type="ECO:0000256" key="2">
    <source>
        <dbReference type="ARBA" id="ARBA00005641"/>
    </source>
</evidence>
<dbReference type="GO" id="GO:0005576">
    <property type="term" value="C:extracellular region"/>
    <property type="evidence" value="ECO:0007669"/>
    <property type="project" value="TreeGrafter"/>
</dbReference>
<keyword evidence="4 17" id="KW-0812">Transmembrane</keyword>
<comment type="catalytic activity">
    <reaction evidence="12">
        <text>Successive hydrolysis of beta-D-glucose units from the non-reducing ends of (1-&gt;3)-beta-D-glucans, releasing alpha-glucose.</text>
        <dbReference type="EC" id="3.2.1.58"/>
    </reaction>
</comment>
<dbReference type="InterPro" id="IPR017853">
    <property type="entry name" value="GH"/>
</dbReference>
<organism evidence="20 21">
    <name type="scientific">Tribonema minus</name>
    <dbReference type="NCBI Taxonomy" id="303371"/>
    <lineage>
        <taxon>Eukaryota</taxon>
        <taxon>Sar</taxon>
        <taxon>Stramenopiles</taxon>
        <taxon>Ochrophyta</taxon>
        <taxon>PX clade</taxon>
        <taxon>Xanthophyceae</taxon>
        <taxon>Tribonematales</taxon>
        <taxon>Tribonemataceae</taxon>
        <taxon>Tribonema</taxon>
    </lineage>
</organism>
<evidence type="ECO:0000256" key="17">
    <source>
        <dbReference type="SAM" id="Phobius"/>
    </source>
</evidence>
<feature type="domain" description="Glycoside hydrolase family 5" evidence="19">
    <location>
        <begin position="231"/>
        <end position="540"/>
    </location>
</feature>
<evidence type="ECO:0000256" key="14">
    <source>
        <dbReference type="ARBA" id="ARBA00038929"/>
    </source>
</evidence>
<evidence type="ECO:0000256" key="15">
    <source>
        <dbReference type="ARBA" id="ARBA00041260"/>
    </source>
</evidence>
<dbReference type="GO" id="GO:0009986">
    <property type="term" value="C:cell surface"/>
    <property type="evidence" value="ECO:0007669"/>
    <property type="project" value="TreeGrafter"/>
</dbReference>
<evidence type="ECO:0000256" key="16">
    <source>
        <dbReference type="SAM" id="MobiDB-lite"/>
    </source>
</evidence>
<evidence type="ECO:0000259" key="19">
    <source>
        <dbReference type="Pfam" id="PF00150"/>
    </source>
</evidence>
<keyword evidence="21" id="KW-1185">Reference proteome</keyword>
<keyword evidence="8 17" id="KW-0472">Membrane</keyword>
<evidence type="ECO:0000256" key="18">
    <source>
        <dbReference type="SAM" id="SignalP"/>
    </source>
</evidence>
<evidence type="ECO:0000313" key="20">
    <source>
        <dbReference type="EMBL" id="KAG5180909.1"/>
    </source>
</evidence>
<dbReference type="GO" id="GO:0004338">
    <property type="term" value="F:glucan exo-1,3-beta-glucosidase activity"/>
    <property type="evidence" value="ECO:0007669"/>
    <property type="project" value="UniProtKB-EC"/>
</dbReference>
<dbReference type="EC" id="3.2.1.58" evidence="14"/>
<feature type="chain" id="PRO_5032850097" description="glucan 1,3-beta-glucosidase" evidence="18">
    <location>
        <begin position="23"/>
        <end position="730"/>
    </location>
</feature>
<evidence type="ECO:0000256" key="5">
    <source>
        <dbReference type="ARBA" id="ARBA00022801"/>
    </source>
</evidence>
<comment type="function">
    <text evidence="13">Glucosidase involved in the degradation of cellulosic biomass. Active on lichenan.</text>
</comment>
<evidence type="ECO:0000313" key="21">
    <source>
        <dbReference type="Proteomes" id="UP000664859"/>
    </source>
</evidence>
<evidence type="ECO:0000256" key="4">
    <source>
        <dbReference type="ARBA" id="ARBA00022692"/>
    </source>
</evidence>
<dbReference type="SUPFAM" id="SSF51445">
    <property type="entry name" value="(Trans)glycosidases"/>
    <property type="match status" value="1"/>
</dbReference>
<reference evidence="20" key="1">
    <citation type="submission" date="2021-02" db="EMBL/GenBank/DDBJ databases">
        <title>First Annotated Genome of the Yellow-green Alga Tribonema minus.</title>
        <authorList>
            <person name="Mahan K.M."/>
        </authorList>
    </citation>
    <scope>NUCLEOTIDE SEQUENCE</scope>
    <source>
        <strain evidence="20">UTEX B ZZ1240</strain>
    </source>
</reference>
<protein>
    <recommendedName>
        <fullName evidence="14">glucan 1,3-beta-glucosidase</fullName>
        <ecNumber evidence="14">3.2.1.58</ecNumber>
    </recommendedName>
    <alternativeName>
        <fullName evidence="15">Exo-1,3-beta-glucanase D</fullName>
    </alternativeName>
</protein>
<keyword evidence="5 20" id="KW-0378">Hydrolase</keyword>
<feature type="signal peptide" evidence="18">
    <location>
        <begin position="1"/>
        <end position="22"/>
    </location>
</feature>
<keyword evidence="7 17" id="KW-1133">Transmembrane helix</keyword>
<keyword evidence="18" id="KW-0732">Signal</keyword>
<feature type="transmembrane region" description="Helical" evidence="17">
    <location>
        <begin position="674"/>
        <end position="695"/>
    </location>
</feature>
<evidence type="ECO:0000256" key="12">
    <source>
        <dbReference type="ARBA" id="ARBA00036824"/>
    </source>
</evidence>
<dbReference type="OrthoDB" id="1887033at2759"/>
<dbReference type="PANTHER" id="PTHR31297">
    <property type="entry name" value="GLUCAN ENDO-1,6-BETA-GLUCOSIDASE B"/>
    <property type="match status" value="1"/>
</dbReference>
<dbReference type="InterPro" id="IPR050386">
    <property type="entry name" value="Glycosyl_hydrolase_5"/>
</dbReference>
<sequence length="730" mass="80803">MVSAERCLTAASAVALLCGVLGSPEQHARQLRMSIPGIPTIQTQTTGNHGNAGIGPKNQHCVLDPKLTPETLPFFIPDIRQAWGSLCGRNRGVFVTDPPDGHTYSCNDLPERWGPAANVNEVLNQTLVPANVAVETIENIVKSVYFTNPTKDAASCDFEGISTLLCGREDPWKRAPWYDTLKAPIRAVNIGGLFVLERWILPAFVDWGEPTGIIDQHSFSVKCGDLGICEDIKAHWKNFYTAQDFHDMKSMGLNSIRLPVGWWYFAKYANINSAPYIIPDEDLYSLDHPITRVLKWAHDAGLQVILDLHGAPGGQNGLDNSGLTSPDPNNLVWGEAWLYSPNHMGNTVKTLAAISQYINHIDDNHNLDNIMALELLNEPWAFLDIARVRDFYVSAIEAVRLVRPHLPVFIHDSFRGNAWPTLLKDFPYPDVFMDSHLYHGFNPSDAASDTPSMDRQKMYTHERMSCGYGSMLRYQTCSTVPVAVLEWSLAIDNCMPYLDPKKQDYGQCNHVAERLTDSWWTSHIRSFASRQIAVFEKEMGWSFWCWKLDEQAMKSDPSAAFWSFKLAVHKGYIDTRYPSDACMHPPAEDWAVPQVALPEPEEQPEEVPTVEDDKAEPIDMPDDHIEATSSGSETQEELEQPEGNGDDDDTEEQLVGLPPSEDASEDHVPRAATAGSSALLVAVAALILAAAALVYRKQRGGGSGGLAHFAPIADERSALNRGGSAAQEVA</sequence>
<feature type="region of interest" description="Disordered" evidence="16">
    <location>
        <begin position="599"/>
        <end position="670"/>
    </location>
</feature>
<evidence type="ECO:0000256" key="13">
    <source>
        <dbReference type="ARBA" id="ARBA00037126"/>
    </source>
</evidence>
<keyword evidence="3" id="KW-1003">Cell membrane</keyword>
<proteinExistence type="inferred from homology"/>
<accession>A0A836CCQ8</accession>
<evidence type="ECO:0000256" key="9">
    <source>
        <dbReference type="ARBA" id="ARBA00023180"/>
    </source>
</evidence>